<name>A0A0H5QMD7_9EUKA</name>
<organism evidence="3">
    <name type="scientific">Spongospora subterranea</name>
    <dbReference type="NCBI Taxonomy" id="70186"/>
    <lineage>
        <taxon>Eukaryota</taxon>
        <taxon>Sar</taxon>
        <taxon>Rhizaria</taxon>
        <taxon>Endomyxa</taxon>
        <taxon>Phytomyxea</taxon>
        <taxon>Plasmodiophorida</taxon>
        <taxon>Plasmodiophoridae</taxon>
        <taxon>Spongospora</taxon>
    </lineage>
</organism>
<reference evidence="3" key="1">
    <citation type="submission" date="2015-04" db="EMBL/GenBank/DDBJ databases">
        <title>The genome sequence of the plant pathogenic Rhizarian Plasmodiophora brassicae reveals insights in its biotrophic life cycle and the origin of chitin synthesis.</title>
        <authorList>
            <person name="Schwelm A."/>
            <person name="Fogelqvist J."/>
            <person name="Knaust A."/>
            <person name="Julke S."/>
            <person name="Lilja T."/>
            <person name="Dhandapani V."/>
            <person name="Bonilla-Rosso G."/>
            <person name="Karlsson M."/>
            <person name="Shevchenko A."/>
            <person name="Choi S.R."/>
            <person name="Kim H.G."/>
            <person name="Park J.Y."/>
            <person name="Lim Y.P."/>
            <person name="Ludwig-Muller J."/>
            <person name="Dixelius C."/>
        </authorList>
    </citation>
    <scope>NUCLEOTIDE SEQUENCE</scope>
    <source>
        <tissue evidence="3">Potato root galls</tissue>
    </source>
</reference>
<sequence length="310" mass="35565">IYSPRRYWFIHKPGEYWESGQGNHQEPLRMTSRSQYQSRKSYHPGRQSNQAKVRAAEQVPKAIGLAEAEREAQLLKERKEAAAIVASGDQLLSERESVSFLYRAPPGYYRDKEAEELADRQRKQQDPSLLTLKDKFPEIKNAPTTSKIAKDMDLRVNMLGKVLRNVQCSKCQAWGHKSWDRECPLKDVLVQADIERRDREDPMRSFADQSVNEVGKGIVLKEEIVIRGGGDATSDNQQLIPISDHDNISEPDPEMAFVMKLTSEQRAVLLKKLKKKDKKRKRAKLSQKESNTQHVDPNNTQSSSRRRKGN</sequence>
<feature type="compositionally biased region" description="Basic residues" evidence="1">
    <location>
        <begin position="271"/>
        <end position="285"/>
    </location>
</feature>
<dbReference type="GO" id="GO:0005634">
    <property type="term" value="C:nucleus"/>
    <property type="evidence" value="ECO:0007669"/>
    <property type="project" value="TreeGrafter"/>
</dbReference>
<evidence type="ECO:0000313" key="3">
    <source>
        <dbReference type="EMBL" id="CRZ03168.1"/>
    </source>
</evidence>
<protein>
    <recommendedName>
        <fullName evidence="2">CBF1-interacting co-repressor CIR N-terminal domain-containing protein</fullName>
    </recommendedName>
</protein>
<dbReference type="EMBL" id="HACM01002726">
    <property type="protein sequence ID" value="CRZ03168.1"/>
    <property type="molecule type" value="Transcribed_RNA"/>
</dbReference>
<feature type="non-terminal residue" evidence="3">
    <location>
        <position position="1"/>
    </location>
</feature>
<dbReference type="PANTHER" id="PTHR13151:SF2">
    <property type="entry name" value="COREPRESSOR INTERACTING WITH RBPJ 1"/>
    <property type="match status" value="1"/>
</dbReference>
<dbReference type="GO" id="GO:0003714">
    <property type="term" value="F:transcription corepressor activity"/>
    <property type="evidence" value="ECO:0007669"/>
    <property type="project" value="InterPro"/>
</dbReference>
<feature type="region of interest" description="Disordered" evidence="1">
    <location>
        <begin position="271"/>
        <end position="310"/>
    </location>
</feature>
<evidence type="ECO:0000259" key="2">
    <source>
        <dbReference type="SMART" id="SM01083"/>
    </source>
</evidence>
<proteinExistence type="predicted"/>
<accession>A0A0H5QMD7</accession>
<dbReference type="SMART" id="SM01083">
    <property type="entry name" value="Cir_N"/>
    <property type="match status" value="1"/>
</dbReference>
<feature type="region of interest" description="Disordered" evidence="1">
    <location>
        <begin position="19"/>
        <end position="56"/>
    </location>
</feature>
<feature type="domain" description="CBF1-interacting co-repressor CIR N-terminal" evidence="2">
    <location>
        <begin position="41"/>
        <end position="77"/>
    </location>
</feature>
<dbReference type="PANTHER" id="PTHR13151">
    <property type="entry name" value="CBF1 INTERACTING COREPRESSOR CIR"/>
    <property type="match status" value="1"/>
</dbReference>
<feature type="region of interest" description="Disordered" evidence="1">
    <location>
        <begin position="230"/>
        <end position="254"/>
    </location>
</feature>
<feature type="compositionally biased region" description="Polar residues" evidence="1">
    <location>
        <begin position="288"/>
        <end position="303"/>
    </location>
</feature>
<dbReference type="AlphaFoldDB" id="A0A0H5QMD7"/>
<dbReference type="InterPro" id="IPR019339">
    <property type="entry name" value="CIR_N_dom"/>
</dbReference>
<evidence type="ECO:0000256" key="1">
    <source>
        <dbReference type="SAM" id="MobiDB-lite"/>
    </source>
</evidence>
<dbReference type="InterPro" id="IPR040014">
    <property type="entry name" value="CIR1"/>
</dbReference>